<keyword evidence="2" id="KW-1185">Reference proteome</keyword>
<protein>
    <submittedName>
        <fullName evidence="1">Uncharacterized protein</fullName>
    </submittedName>
</protein>
<dbReference type="Proteomes" id="UP000198923">
    <property type="component" value="Unassembled WGS sequence"/>
</dbReference>
<gene>
    <name evidence="1" type="ORF">SAMN05421505_16812</name>
</gene>
<dbReference type="AlphaFoldDB" id="A0A1G8LHU0"/>
<reference evidence="1 2" key="1">
    <citation type="submission" date="2016-10" db="EMBL/GenBank/DDBJ databases">
        <authorList>
            <person name="de Groot N.N."/>
        </authorList>
    </citation>
    <scope>NUCLEOTIDE SEQUENCE [LARGE SCALE GENOMIC DNA]</scope>
    <source>
        <strain evidence="1 2">CPCC 201354</strain>
    </source>
</reference>
<evidence type="ECO:0000313" key="2">
    <source>
        <dbReference type="Proteomes" id="UP000198923"/>
    </source>
</evidence>
<proteinExistence type="predicted"/>
<evidence type="ECO:0000313" key="1">
    <source>
        <dbReference type="EMBL" id="SDI55271.1"/>
    </source>
</evidence>
<name>A0A1G8LHU0_9ACTN</name>
<dbReference type="EMBL" id="FNCN01000068">
    <property type="protein sequence ID" value="SDI55271.1"/>
    <property type="molecule type" value="Genomic_DNA"/>
</dbReference>
<accession>A0A1G8LHU0</accession>
<organism evidence="1 2">
    <name type="scientific">Sinosporangium album</name>
    <dbReference type="NCBI Taxonomy" id="504805"/>
    <lineage>
        <taxon>Bacteria</taxon>
        <taxon>Bacillati</taxon>
        <taxon>Actinomycetota</taxon>
        <taxon>Actinomycetes</taxon>
        <taxon>Streptosporangiales</taxon>
        <taxon>Streptosporangiaceae</taxon>
        <taxon>Sinosporangium</taxon>
    </lineage>
</organism>
<dbReference type="STRING" id="504805.SAMN05421505_16812"/>
<sequence length="33" mass="3396">MSDPQQIDAALGHVGTAVTGEVYGHLADELGQD</sequence>